<gene>
    <name evidence="1" type="ORF">GSBLH_T00006946001</name>
</gene>
<accession>D8LV48</accession>
<proteinExistence type="predicted"/>
<name>D8LV48_BLAHO</name>
<keyword evidence="2" id="KW-1185">Reference proteome</keyword>
<protein>
    <submittedName>
        <fullName evidence="1">Uncharacterized protein</fullName>
    </submittedName>
</protein>
<dbReference type="OrthoDB" id="19660at2759"/>
<reference evidence="1" key="1">
    <citation type="submission" date="2010-02" db="EMBL/GenBank/DDBJ databases">
        <title>Sequencing and annotation of the Blastocystis hominis genome.</title>
        <authorList>
            <person name="Wincker P."/>
        </authorList>
    </citation>
    <scope>NUCLEOTIDE SEQUENCE</scope>
    <source>
        <strain evidence="1">Singapore isolate B</strain>
    </source>
</reference>
<dbReference type="GeneID" id="24923070"/>
<dbReference type="InParanoid" id="D8LV48"/>
<sequence length="436" mass="49628">MGFNTNETISLRQSILRSASVMLSIDPARMTGAFFPMIQDSEGCDVMWCEPVLTNEQAVTVVQQGLPLIIKKHGVSIITIFFNSLNDSVSTFVPLINTDPEKLDRVLYSICSITSTVIVNMPLPTKNELSTIPEELIAGRTLLQSLTHYFPNNRYVLNFLFSEHVVREFPVALIASPYLDSYDDRSLIEYFFPYLETTIRAMSVAGVSGNEEDQDVINLLRDLAHFLLNSSTRPIDYTVGHELFLTLLLAMRRGYIETERFPEITANVISYYCILPSSYPKGTRFDTLNESSKWIAEIFDDSDDRLRDMRAITEVIGIVLGIKEVESTINSKVSSEVSEIVMEQFLRIHHIEVLQVFRDLLLAIDLHSNDNITFNIQSKLLYSVNNWVINDFSHITTNSIITVYPAHFFASPSDSCRFFARSRRSFIHPSHIFCSK</sequence>
<evidence type="ECO:0000313" key="1">
    <source>
        <dbReference type="EMBL" id="CBK19687.2"/>
    </source>
</evidence>
<dbReference type="EMBL" id="FN668638">
    <property type="protein sequence ID" value="CBK19687.2"/>
    <property type="molecule type" value="Genomic_DNA"/>
</dbReference>
<dbReference type="AlphaFoldDB" id="D8LV48"/>
<dbReference type="Proteomes" id="UP000008312">
    <property type="component" value="Unassembled WGS sequence"/>
</dbReference>
<organism evidence="1">
    <name type="scientific">Blastocystis hominis</name>
    <dbReference type="NCBI Taxonomy" id="12968"/>
    <lineage>
        <taxon>Eukaryota</taxon>
        <taxon>Sar</taxon>
        <taxon>Stramenopiles</taxon>
        <taxon>Bigyra</taxon>
        <taxon>Opalozoa</taxon>
        <taxon>Opalinata</taxon>
        <taxon>Blastocystidae</taxon>
        <taxon>Blastocystis</taxon>
    </lineage>
</organism>
<evidence type="ECO:0000313" key="2">
    <source>
        <dbReference type="Proteomes" id="UP000008312"/>
    </source>
</evidence>
<dbReference type="RefSeq" id="XP_012893735.1">
    <property type="nucleotide sequence ID" value="XM_013038281.1"/>
</dbReference>